<accession>A0A974DSE6</accession>
<feature type="region of interest" description="Disordered" evidence="1">
    <location>
        <begin position="62"/>
        <end position="81"/>
    </location>
</feature>
<name>A0A974DSE6_XENLA</name>
<evidence type="ECO:0000313" key="2">
    <source>
        <dbReference type="EMBL" id="OCT96171.1"/>
    </source>
</evidence>
<evidence type="ECO:0000256" key="1">
    <source>
        <dbReference type="SAM" id="MobiDB-lite"/>
    </source>
</evidence>
<proteinExistence type="predicted"/>
<feature type="compositionally biased region" description="Polar residues" evidence="1">
    <location>
        <begin position="68"/>
        <end position="81"/>
    </location>
</feature>
<reference evidence="3" key="1">
    <citation type="journal article" date="2016" name="Nature">
        <title>Genome evolution in the allotetraploid frog Xenopus laevis.</title>
        <authorList>
            <person name="Session A.M."/>
            <person name="Uno Y."/>
            <person name="Kwon T."/>
            <person name="Chapman J.A."/>
            <person name="Toyoda A."/>
            <person name="Takahashi S."/>
            <person name="Fukui A."/>
            <person name="Hikosaka A."/>
            <person name="Suzuki A."/>
            <person name="Kondo M."/>
            <person name="van Heeringen S.J."/>
            <person name="Quigley I."/>
            <person name="Heinz S."/>
            <person name="Ogino H."/>
            <person name="Ochi H."/>
            <person name="Hellsten U."/>
            <person name="Lyons J.B."/>
            <person name="Simakov O."/>
            <person name="Putnam N."/>
            <person name="Stites J."/>
            <person name="Kuroki Y."/>
            <person name="Tanaka T."/>
            <person name="Michiue T."/>
            <person name="Watanabe M."/>
            <person name="Bogdanovic O."/>
            <person name="Lister R."/>
            <person name="Georgiou G."/>
            <person name="Paranjpe S.S."/>
            <person name="van Kruijsbergen I."/>
            <person name="Shu S."/>
            <person name="Carlson J."/>
            <person name="Kinoshita T."/>
            <person name="Ohta Y."/>
            <person name="Mawaribuchi S."/>
            <person name="Jenkins J."/>
            <person name="Grimwood J."/>
            <person name="Schmutz J."/>
            <person name="Mitros T."/>
            <person name="Mozaffari S.V."/>
            <person name="Suzuki Y."/>
            <person name="Haramoto Y."/>
            <person name="Yamamoto T.S."/>
            <person name="Takagi C."/>
            <person name="Heald R."/>
            <person name="Miller K."/>
            <person name="Haudenschild C."/>
            <person name="Kitzman J."/>
            <person name="Nakayama T."/>
            <person name="Izutsu Y."/>
            <person name="Robert J."/>
            <person name="Fortriede J."/>
            <person name="Burns K."/>
            <person name="Lotay V."/>
            <person name="Karimi K."/>
            <person name="Yasuoka Y."/>
            <person name="Dichmann D.S."/>
            <person name="Flajnik M.F."/>
            <person name="Houston D.W."/>
            <person name="Shendure J."/>
            <person name="DuPasquier L."/>
            <person name="Vize P.D."/>
            <person name="Zorn A.M."/>
            <person name="Ito M."/>
            <person name="Marcotte E.M."/>
            <person name="Wallingford J.B."/>
            <person name="Ito Y."/>
            <person name="Asashima M."/>
            <person name="Ueno N."/>
            <person name="Matsuda Y."/>
            <person name="Veenstra G.J."/>
            <person name="Fujiyama A."/>
            <person name="Harland R.M."/>
            <person name="Taira M."/>
            <person name="Rokhsar D.S."/>
        </authorList>
    </citation>
    <scope>NUCLEOTIDE SEQUENCE [LARGE SCALE GENOMIC DNA]</scope>
    <source>
        <strain evidence="3">J</strain>
    </source>
</reference>
<sequence>MYPSEHKHTYIADTAFLLYMFQEGQPIWQLPFTCINTAWQCSGSTAVLQAPCLQYAKSSLQVRGPLQPQESHPTVSDNGKL</sequence>
<protein>
    <submittedName>
        <fullName evidence="2">Uncharacterized protein</fullName>
    </submittedName>
</protein>
<dbReference type="Proteomes" id="UP000694892">
    <property type="component" value="Chromosome 2L"/>
</dbReference>
<dbReference type="EMBL" id="CM004468">
    <property type="protein sequence ID" value="OCT96171.1"/>
    <property type="molecule type" value="Genomic_DNA"/>
</dbReference>
<evidence type="ECO:0000313" key="3">
    <source>
        <dbReference type="Proteomes" id="UP000694892"/>
    </source>
</evidence>
<dbReference type="AlphaFoldDB" id="A0A974DSE6"/>
<organism evidence="2 3">
    <name type="scientific">Xenopus laevis</name>
    <name type="common">African clawed frog</name>
    <dbReference type="NCBI Taxonomy" id="8355"/>
    <lineage>
        <taxon>Eukaryota</taxon>
        <taxon>Metazoa</taxon>
        <taxon>Chordata</taxon>
        <taxon>Craniata</taxon>
        <taxon>Vertebrata</taxon>
        <taxon>Euteleostomi</taxon>
        <taxon>Amphibia</taxon>
        <taxon>Batrachia</taxon>
        <taxon>Anura</taxon>
        <taxon>Pipoidea</taxon>
        <taxon>Pipidae</taxon>
        <taxon>Xenopodinae</taxon>
        <taxon>Xenopus</taxon>
        <taxon>Xenopus</taxon>
    </lineage>
</organism>
<gene>
    <name evidence="2" type="ORF">XELAEV_18013855mg</name>
</gene>